<gene>
    <name evidence="1" type="ORF">Q31a_47390</name>
</gene>
<evidence type="ECO:0000313" key="1">
    <source>
        <dbReference type="EMBL" id="QDV26365.1"/>
    </source>
</evidence>
<organism evidence="1 2">
    <name type="scientific">Aureliella helgolandensis</name>
    <dbReference type="NCBI Taxonomy" id="2527968"/>
    <lineage>
        <taxon>Bacteria</taxon>
        <taxon>Pseudomonadati</taxon>
        <taxon>Planctomycetota</taxon>
        <taxon>Planctomycetia</taxon>
        <taxon>Pirellulales</taxon>
        <taxon>Pirellulaceae</taxon>
        <taxon>Aureliella</taxon>
    </lineage>
</organism>
<sequence length="240" mass="26603">MEPIVGEGAPQLVTRSGRGLCQIYCHTPILPNENRHVPQTLNQRVQGSSPCGGTKHRIPGNPQASMAGFPRDFFVSRGRGGLLTCRAVTTAAFEKVWQLPNRRTNGSLPLLVSHLEVIPFSNAARMSHPCVDDVVGKLLLHVREFSTTSRHHAPCEATRDQARGLHVAQKPPHFLFHSAIGPTVSGIRWRASRLRPSAPWRRRVRPGRGWRGGRGTGATTSVFQFRCRRRTVCRRGLHGV</sequence>
<dbReference type="AlphaFoldDB" id="A0A518GCN8"/>
<dbReference type="KEGG" id="ahel:Q31a_47390"/>
<dbReference type="Proteomes" id="UP000318017">
    <property type="component" value="Chromosome"/>
</dbReference>
<dbReference type="EMBL" id="CP036298">
    <property type="protein sequence ID" value="QDV26365.1"/>
    <property type="molecule type" value="Genomic_DNA"/>
</dbReference>
<keyword evidence="2" id="KW-1185">Reference proteome</keyword>
<reference evidence="1 2" key="1">
    <citation type="submission" date="2019-02" db="EMBL/GenBank/DDBJ databases">
        <title>Deep-cultivation of Planctomycetes and their phenomic and genomic characterization uncovers novel biology.</title>
        <authorList>
            <person name="Wiegand S."/>
            <person name="Jogler M."/>
            <person name="Boedeker C."/>
            <person name="Pinto D."/>
            <person name="Vollmers J."/>
            <person name="Rivas-Marin E."/>
            <person name="Kohn T."/>
            <person name="Peeters S.H."/>
            <person name="Heuer A."/>
            <person name="Rast P."/>
            <person name="Oberbeckmann S."/>
            <person name="Bunk B."/>
            <person name="Jeske O."/>
            <person name="Meyerdierks A."/>
            <person name="Storesund J.E."/>
            <person name="Kallscheuer N."/>
            <person name="Luecker S."/>
            <person name="Lage O.M."/>
            <person name="Pohl T."/>
            <person name="Merkel B.J."/>
            <person name="Hornburger P."/>
            <person name="Mueller R.-W."/>
            <person name="Bruemmer F."/>
            <person name="Labrenz M."/>
            <person name="Spormann A.M."/>
            <person name="Op den Camp H."/>
            <person name="Overmann J."/>
            <person name="Amann R."/>
            <person name="Jetten M.S.M."/>
            <person name="Mascher T."/>
            <person name="Medema M.H."/>
            <person name="Devos D.P."/>
            <person name="Kaster A.-K."/>
            <person name="Ovreas L."/>
            <person name="Rohde M."/>
            <person name="Galperin M.Y."/>
            <person name="Jogler C."/>
        </authorList>
    </citation>
    <scope>NUCLEOTIDE SEQUENCE [LARGE SCALE GENOMIC DNA]</scope>
    <source>
        <strain evidence="1 2">Q31a</strain>
    </source>
</reference>
<protein>
    <submittedName>
        <fullName evidence="1">Uncharacterized protein</fullName>
    </submittedName>
</protein>
<evidence type="ECO:0000313" key="2">
    <source>
        <dbReference type="Proteomes" id="UP000318017"/>
    </source>
</evidence>
<name>A0A518GCN8_9BACT</name>
<accession>A0A518GCN8</accession>
<proteinExistence type="predicted"/>